<sequence>MATPNAEQQEALDLHNKAREEVGNGPLRWHAICADAAAAHAKALAQADAGMEHADQPEDASLQGENLACGRGMRGRALIIATQGWLDEKPAWQGQAITEQSQKGKEEKHYTQMIWGGSKCFGIAAATGRSGTTYVVGRYYPAGNMIGRKPAEKVAPPSALTSQGVRHMHGGAGRGTGGGMGGMSRPGGFGGGYMGAMRGMGGPGGFGSGHTGNMGHMAAMGAMRGGPMGVMGSMGHAGGFGGGQMVGRGGMGSMSNVGGGMIIMRNGTGGFTVMNNGGGGMSVMSNGGGGYMSYSSSTGGGMSSMSSTTSMGGINVNTNFNGGGGMSYVSRTTGPGGMDINTNINGMGGVGGMVAMGGMPPGMPPGMVGMPPPGWTPFGFR</sequence>
<dbReference type="SMART" id="SM00198">
    <property type="entry name" value="SCP"/>
    <property type="match status" value="1"/>
</dbReference>
<evidence type="ECO:0000256" key="1">
    <source>
        <dbReference type="SAM" id="MobiDB-lite"/>
    </source>
</evidence>
<feature type="region of interest" description="Disordered" evidence="1">
    <location>
        <begin position="153"/>
        <end position="182"/>
    </location>
</feature>
<evidence type="ECO:0000313" key="4">
    <source>
        <dbReference type="Proteomes" id="UP000192596"/>
    </source>
</evidence>
<protein>
    <recommendedName>
        <fullName evidence="2">SCP domain-containing protein</fullName>
    </recommendedName>
</protein>
<gene>
    <name evidence="3" type="ORF">B0A48_00633</name>
</gene>
<reference evidence="4" key="1">
    <citation type="submission" date="2017-03" db="EMBL/GenBank/DDBJ databases">
        <title>Genomes of endolithic fungi from Antarctica.</title>
        <authorList>
            <person name="Coleine C."/>
            <person name="Masonjones S."/>
            <person name="Stajich J.E."/>
        </authorList>
    </citation>
    <scope>NUCLEOTIDE SEQUENCE [LARGE SCALE GENOMIC DNA]</scope>
    <source>
        <strain evidence="4">CCFEE 5527</strain>
    </source>
</reference>
<dbReference type="InterPro" id="IPR001283">
    <property type="entry name" value="CRISP-related"/>
</dbReference>
<accession>A0A1V8TV26</accession>
<name>A0A1V8TV26_9PEZI</name>
<organism evidence="3 4">
    <name type="scientific">Cryoendolithus antarcticus</name>
    <dbReference type="NCBI Taxonomy" id="1507870"/>
    <lineage>
        <taxon>Eukaryota</taxon>
        <taxon>Fungi</taxon>
        <taxon>Dikarya</taxon>
        <taxon>Ascomycota</taxon>
        <taxon>Pezizomycotina</taxon>
        <taxon>Dothideomycetes</taxon>
        <taxon>Dothideomycetidae</taxon>
        <taxon>Cladosporiales</taxon>
        <taxon>Cladosporiaceae</taxon>
        <taxon>Cryoendolithus</taxon>
    </lineage>
</organism>
<dbReference type="Proteomes" id="UP000192596">
    <property type="component" value="Unassembled WGS sequence"/>
</dbReference>
<evidence type="ECO:0000259" key="2">
    <source>
        <dbReference type="SMART" id="SM00198"/>
    </source>
</evidence>
<dbReference type="EMBL" id="NAJO01000001">
    <property type="protein sequence ID" value="OQO15250.1"/>
    <property type="molecule type" value="Genomic_DNA"/>
</dbReference>
<dbReference type="AlphaFoldDB" id="A0A1V8TV26"/>
<dbReference type="Gene3D" id="3.40.33.10">
    <property type="entry name" value="CAP"/>
    <property type="match status" value="1"/>
</dbReference>
<feature type="domain" description="SCP" evidence="2">
    <location>
        <begin position="6"/>
        <end position="147"/>
    </location>
</feature>
<dbReference type="STRING" id="1507870.A0A1V8TV26"/>
<dbReference type="SUPFAM" id="SSF55797">
    <property type="entry name" value="PR-1-like"/>
    <property type="match status" value="1"/>
</dbReference>
<dbReference type="InterPro" id="IPR014044">
    <property type="entry name" value="CAP_dom"/>
</dbReference>
<dbReference type="OrthoDB" id="337038at2759"/>
<feature type="compositionally biased region" description="Gly residues" evidence="1">
    <location>
        <begin position="170"/>
        <end position="182"/>
    </location>
</feature>
<dbReference type="InterPro" id="IPR035940">
    <property type="entry name" value="CAP_sf"/>
</dbReference>
<keyword evidence="4" id="KW-1185">Reference proteome</keyword>
<comment type="caution">
    <text evidence="3">The sequence shown here is derived from an EMBL/GenBank/DDBJ whole genome shotgun (WGS) entry which is preliminary data.</text>
</comment>
<dbReference type="InParanoid" id="A0A1V8TV26"/>
<evidence type="ECO:0000313" key="3">
    <source>
        <dbReference type="EMBL" id="OQO15250.1"/>
    </source>
</evidence>
<dbReference type="Pfam" id="PF00188">
    <property type="entry name" value="CAP"/>
    <property type="match status" value="1"/>
</dbReference>
<dbReference type="PANTHER" id="PTHR10334">
    <property type="entry name" value="CYSTEINE-RICH SECRETORY PROTEIN-RELATED"/>
    <property type="match status" value="1"/>
</dbReference>
<proteinExistence type="predicted"/>